<comment type="caution">
    <text evidence="1">The sequence shown here is derived from an EMBL/GenBank/DDBJ whole genome shotgun (WGS) entry which is preliminary data.</text>
</comment>
<dbReference type="EMBL" id="LAZR01000171">
    <property type="protein sequence ID" value="KKN84448.1"/>
    <property type="molecule type" value="Genomic_DNA"/>
</dbReference>
<reference evidence="1" key="1">
    <citation type="journal article" date="2015" name="Nature">
        <title>Complex archaea that bridge the gap between prokaryotes and eukaryotes.</title>
        <authorList>
            <person name="Spang A."/>
            <person name="Saw J.H."/>
            <person name="Jorgensen S.L."/>
            <person name="Zaremba-Niedzwiedzka K."/>
            <person name="Martijn J."/>
            <person name="Lind A.E."/>
            <person name="van Eijk R."/>
            <person name="Schleper C."/>
            <person name="Guy L."/>
            <person name="Ettema T.J."/>
        </authorList>
    </citation>
    <scope>NUCLEOTIDE SEQUENCE</scope>
</reference>
<evidence type="ECO:0000313" key="1">
    <source>
        <dbReference type="EMBL" id="KKN84448.1"/>
    </source>
</evidence>
<proteinExistence type="predicted"/>
<dbReference type="AlphaFoldDB" id="A0A0F9WZE8"/>
<organism evidence="1">
    <name type="scientific">marine sediment metagenome</name>
    <dbReference type="NCBI Taxonomy" id="412755"/>
    <lineage>
        <taxon>unclassified sequences</taxon>
        <taxon>metagenomes</taxon>
        <taxon>ecological metagenomes</taxon>
    </lineage>
</organism>
<name>A0A0F9WZE8_9ZZZZ</name>
<sequence length="155" mass="17197">MKILKVRIHRGKEGEDMMVYPSRYRAQEVDRNGLGPLNVNKSNAYSGHIARGGDEAWCLIILEDELADEYAFDKDMKIITPHVADALMEEWRVAKGESEEVVQSPERMTAIAAKQAAGLSLSAEDLQALDPAHPIPGVNKRLARKMVDFLPALGK</sequence>
<accession>A0A0F9WZE8</accession>
<protein>
    <submittedName>
        <fullName evidence="1">Uncharacterized protein</fullName>
    </submittedName>
</protein>
<gene>
    <name evidence="1" type="ORF">LCGC14_0289100</name>
</gene>